<dbReference type="RefSeq" id="WP_002383772.1">
    <property type="nucleotide sequence ID" value="NZ_GL454478.1"/>
</dbReference>
<dbReference type="InterPro" id="IPR051448">
    <property type="entry name" value="CdaR-like_regulators"/>
</dbReference>
<dbReference type="InterPro" id="IPR009057">
    <property type="entry name" value="Homeodomain-like_sf"/>
</dbReference>
<evidence type="ECO:0000313" key="3">
    <source>
        <dbReference type="Proteomes" id="UP000004846"/>
    </source>
</evidence>
<name>A0A125W3P1_ENTFL</name>
<sequence>MIIENLSQLYPKGYLSKTIGSEATYSIPVDDQFFIVNKAFLSIKEQHLLEALFPISENPTITGNHPWFSYLFQQAKLPAEGTFRMLQIQTNVTKELQAEWQFNLTKMFPDTVDCFSPSNNMYILVEEQSKNTFQQEEIQGIFLTLDTDFDCTSAVFVGNFYSSEDILRRCFHEEQRIFSEELNSSSRTTVFSLTDVALHYFTKEAMSQNVLVEYYRRLLNKDTDIQPIISALWKNQGNISSTAKDLFMHRNTLHYRLEKFFEQTGLSLKKMDDLIFCYLLLRK</sequence>
<proteinExistence type="predicted"/>
<dbReference type="Proteomes" id="UP000004846">
    <property type="component" value="Unassembled WGS sequence"/>
</dbReference>
<comment type="caution">
    <text evidence="2">The sequence shown here is derived from an EMBL/GenBank/DDBJ whole genome shotgun (WGS) entry which is preliminary data.</text>
</comment>
<dbReference type="SUPFAM" id="SSF46689">
    <property type="entry name" value="Homeodomain-like"/>
    <property type="match status" value="1"/>
</dbReference>
<dbReference type="EMBL" id="AEBR01000088">
    <property type="protein sequence ID" value="EFM81917.1"/>
    <property type="molecule type" value="Genomic_DNA"/>
</dbReference>
<dbReference type="AlphaFoldDB" id="A0A125W3P1"/>
<evidence type="ECO:0000313" key="2">
    <source>
        <dbReference type="EMBL" id="EFM81917.1"/>
    </source>
</evidence>
<dbReference type="PANTHER" id="PTHR33744">
    <property type="entry name" value="CARBOHYDRATE DIACID REGULATOR"/>
    <property type="match status" value="1"/>
</dbReference>
<dbReference type="Gene3D" id="1.10.10.2840">
    <property type="entry name" value="PucR C-terminal helix-turn-helix domain"/>
    <property type="match status" value="1"/>
</dbReference>
<organism evidence="2 3">
    <name type="scientific">Enterococcus faecalis TX4248</name>
    <dbReference type="NCBI Taxonomy" id="749495"/>
    <lineage>
        <taxon>Bacteria</taxon>
        <taxon>Bacillati</taxon>
        <taxon>Bacillota</taxon>
        <taxon>Bacilli</taxon>
        <taxon>Lactobacillales</taxon>
        <taxon>Enterococcaceae</taxon>
        <taxon>Enterococcus</taxon>
    </lineage>
</organism>
<dbReference type="InterPro" id="IPR025736">
    <property type="entry name" value="PucR_C-HTH_dom"/>
</dbReference>
<accession>A0A125W3P1</accession>
<dbReference type="HOGENOM" id="CLU_081318_0_0_9"/>
<gene>
    <name evidence="2" type="ORF">HMPREF9498_02489</name>
</gene>
<dbReference type="Pfam" id="PF13556">
    <property type="entry name" value="HTH_30"/>
    <property type="match status" value="1"/>
</dbReference>
<protein>
    <submittedName>
        <fullName evidence="2">Putative leucine-rich protein</fullName>
    </submittedName>
</protein>
<dbReference type="PANTHER" id="PTHR33744:SF15">
    <property type="entry name" value="CARBOHYDRATE DIACID REGULATOR"/>
    <property type="match status" value="1"/>
</dbReference>
<reference evidence="2 3" key="1">
    <citation type="submission" date="2010-07" db="EMBL/GenBank/DDBJ databases">
        <authorList>
            <person name="Sid Ahmed O."/>
        </authorList>
    </citation>
    <scope>NUCLEOTIDE SEQUENCE [LARGE SCALE GENOMIC DNA]</scope>
    <source>
        <strain evidence="2 3">TX4248</strain>
    </source>
</reference>
<evidence type="ECO:0000259" key="1">
    <source>
        <dbReference type="Pfam" id="PF13556"/>
    </source>
</evidence>
<dbReference type="GeneID" id="60894365"/>
<dbReference type="InterPro" id="IPR042070">
    <property type="entry name" value="PucR_C-HTH_sf"/>
</dbReference>
<feature type="domain" description="PucR C-terminal helix-turn-helix" evidence="1">
    <location>
        <begin position="231"/>
        <end position="281"/>
    </location>
</feature>